<evidence type="ECO:0000313" key="2">
    <source>
        <dbReference type="Proteomes" id="UP000320338"/>
    </source>
</evidence>
<gene>
    <name evidence="1" type="ORF">PHY01_02380</name>
</gene>
<dbReference type="EMBL" id="BJNG01000001">
    <property type="protein sequence ID" value="GEC17955.1"/>
    <property type="molecule type" value="Genomic_DNA"/>
</dbReference>
<organism evidence="1 2">
    <name type="scientific">Pseudonocardia hydrocarbonoxydans</name>
    <dbReference type="NCBI Taxonomy" id="76726"/>
    <lineage>
        <taxon>Bacteria</taxon>
        <taxon>Bacillati</taxon>
        <taxon>Actinomycetota</taxon>
        <taxon>Actinomycetes</taxon>
        <taxon>Pseudonocardiales</taxon>
        <taxon>Pseudonocardiaceae</taxon>
        <taxon>Pseudonocardia</taxon>
    </lineage>
</organism>
<sequence length="84" mass="9597">MLAPFSYFFFRSPASLSRWVPVMRAPFFRSGMTSRLLVAVPRVAPRKGIVRPPGGSMIVQRDDREQEIHSMIGERFARTDHAYG</sequence>
<name>A0A4Y3WGY3_9PSEU</name>
<accession>A0A4Y3WGY3</accession>
<dbReference type="AlphaFoldDB" id="A0A4Y3WGY3"/>
<reference evidence="1 2" key="1">
    <citation type="submission" date="2019-06" db="EMBL/GenBank/DDBJ databases">
        <title>Whole genome shotgun sequence of Pseudonocardia hydrocarbonoxydans NBRC 14498.</title>
        <authorList>
            <person name="Hosoyama A."/>
            <person name="Uohara A."/>
            <person name="Ohji S."/>
            <person name="Ichikawa N."/>
        </authorList>
    </citation>
    <scope>NUCLEOTIDE SEQUENCE [LARGE SCALE GENOMIC DNA]</scope>
    <source>
        <strain evidence="1 2">NBRC 14498</strain>
    </source>
</reference>
<keyword evidence="2" id="KW-1185">Reference proteome</keyword>
<dbReference type="Proteomes" id="UP000320338">
    <property type="component" value="Unassembled WGS sequence"/>
</dbReference>
<comment type="caution">
    <text evidence="1">The sequence shown here is derived from an EMBL/GenBank/DDBJ whole genome shotgun (WGS) entry which is preliminary data.</text>
</comment>
<proteinExistence type="predicted"/>
<evidence type="ECO:0000313" key="1">
    <source>
        <dbReference type="EMBL" id="GEC17955.1"/>
    </source>
</evidence>
<protein>
    <submittedName>
        <fullName evidence="1">Uncharacterized protein</fullName>
    </submittedName>
</protein>